<keyword evidence="5" id="KW-0539">Nucleus</keyword>
<dbReference type="InterPro" id="IPR032308">
    <property type="entry name" value="TDBD"/>
</dbReference>
<dbReference type="GO" id="GO:0006357">
    <property type="term" value="P:regulation of transcription by RNA polymerase II"/>
    <property type="evidence" value="ECO:0007669"/>
    <property type="project" value="TreeGrafter"/>
</dbReference>
<feature type="region of interest" description="Disordered" evidence="7">
    <location>
        <begin position="47"/>
        <end position="138"/>
    </location>
</feature>
<keyword evidence="2" id="KW-0479">Metal-binding</keyword>
<dbReference type="GO" id="GO:0003714">
    <property type="term" value="F:transcription corepressor activity"/>
    <property type="evidence" value="ECO:0007669"/>
    <property type="project" value="InterPro"/>
</dbReference>
<feature type="compositionally biased region" description="Basic and acidic residues" evidence="7">
    <location>
        <begin position="648"/>
        <end position="678"/>
    </location>
</feature>
<dbReference type="Proteomes" id="UP001154282">
    <property type="component" value="Unassembled WGS sequence"/>
</dbReference>
<dbReference type="InterPro" id="IPR017956">
    <property type="entry name" value="AT_hook_DNA-bd_motif"/>
</dbReference>
<accession>A0AAV0MRV5</accession>
<evidence type="ECO:0000256" key="5">
    <source>
        <dbReference type="ARBA" id="ARBA00023242"/>
    </source>
</evidence>
<evidence type="ECO:0000256" key="1">
    <source>
        <dbReference type="ARBA" id="ARBA00004123"/>
    </source>
</evidence>
<dbReference type="GO" id="GO:0005634">
    <property type="term" value="C:nucleus"/>
    <property type="evidence" value="ECO:0007669"/>
    <property type="project" value="UniProtKB-SubCell"/>
</dbReference>
<dbReference type="InterPro" id="IPR042163">
    <property type="entry name" value="PHF12"/>
</dbReference>
<protein>
    <recommendedName>
        <fullName evidence="8">PHD-type domain-containing protein</fullName>
    </recommendedName>
</protein>
<feature type="region of interest" description="Disordered" evidence="7">
    <location>
        <begin position="797"/>
        <end position="852"/>
    </location>
</feature>
<feature type="compositionally biased region" description="Basic and acidic residues" evidence="7">
    <location>
        <begin position="14"/>
        <end position="28"/>
    </location>
</feature>
<feature type="compositionally biased region" description="Basic and acidic residues" evidence="7">
    <location>
        <begin position="96"/>
        <end position="116"/>
    </location>
</feature>
<dbReference type="InterPro" id="IPR013083">
    <property type="entry name" value="Znf_RING/FYVE/PHD"/>
</dbReference>
<dbReference type="SUPFAM" id="SSF55729">
    <property type="entry name" value="Acyl-CoA N-acyltransferases (Nat)"/>
    <property type="match status" value="1"/>
</dbReference>
<dbReference type="InterPro" id="IPR016181">
    <property type="entry name" value="Acyl_CoA_acyltransferase"/>
</dbReference>
<feature type="compositionally biased region" description="Basic and acidic residues" evidence="7">
    <location>
        <begin position="221"/>
        <end position="230"/>
    </location>
</feature>
<feature type="compositionally biased region" description="Basic residues" evidence="7">
    <location>
        <begin position="801"/>
        <end position="811"/>
    </location>
</feature>
<dbReference type="Pfam" id="PF16135">
    <property type="entry name" value="TDBD"/>
    <property type="match status" value="1"/>
</dbReference>
<feature type="region of interest" description="Disordered" evidence="7">
    <location>
        <begin position="574"/>
        <end position="618"/>
    </location>
</feature>
<dbReference type="Gene3D" id="3.30.40.10">
    <property type="entry name" value="Zinc/RING finger domain, C3HC4 (zinc finger)"/>
    <property type="match status" value="1"/>
</dbReference>
<feature type="region of interest" description="Disordered" evidence="7">
    <location>
        <begin position="265"/>
        <end position="311"/>
    </location>
</feature>
<dbReference type="PANTHER" id="PTHR46309">
    <property type="entry name" value="PHD FINGER PROTEIN 12"/>
    <property type="match status" value="1"/>
</dbReference>
<dbReference type="SMART" id="SM00249">
    <property type="entry name" value="PHD"/>
    <property type="match status" value="2"/>
</dbReference>
<evidence type="ECO:0000259" key="8">
    <source>
        <dbReference type="PROSITE" id="PS50016"/>
    </source>
</evidence>
<evidence type="ECO:0000256" key="6">
    <source>
        <dbReference type="PROSITE-ProRule" id="PRU00146"/>
    </source>
</evidence>
<feature type="compositionally biased region" description="Basic and acidic residues" evidence="7">
    <location>
        <begin position="265"/>
        <end position="283"/>
    </location>
</feature>
<dbReference type="PANTHER" id="PTHR46309:SF1">
    <property type="entry name" value="PHD FINGER PROTEIN 12"/>
    <property type="match status" value="1"/>
</dbReference>
<dbReference type="PROSITE" id="PS50016">
    <property type="entry name" value="ZF_PHD_2"/>
    <property type="match status" value="1"/>
</dbReference>
<evidence type="ECO:0000313" key="9">
    <source>
        <dbReference type="EMBL" id="CAI0448874.1"/>
    </source>
</evidence>
<dbReference type="InterPro" id="IPR054292">
    <property type="entry name" value="DUF7028"/>
</dbReference>
<comment type="caution">
    <text evidence="9">The sequence shown here is derived from an EMBL/GenBank/DDBJ whole genome shotgun (WGS) entry which is preliminary data.</text>
</comment>
<feature type="region of interest" description="Disordered" evidence="7">
    <location>
        <begin position="1"/>
        <end position="28"/>
    </location>
</feature>
<dbReference type="CDD" id="cd15539">
    <property type="entry name" value="PHD1_AIRE"/>
    <property type="match status" value="1"/>
</dbReference>
<evidence type="ECO:0000313" key="10">
    <source>
        <dbReference type="Proteomes" id="UP001154282"/>
    </source>
</evidence>
<evidence type="ECO:0000256" key="4">
    <source>
        <dbReference type="ARBA" id="ARBA00022833"/>
    </source>
</evidence>
<organism evidence="9 10">
    <name type="scientific">Linum tenue</name>
    <dbReference type="NCBI Taxonomy" id="586396"/>
    <lineage>
        <taxon>Eukaryota</taxon>
        <taxon>Viridiplantae</taxon>
        <taxon>Streptophyta</taxon>
        <taxon>Embryophyta</taxon>
        <taxon>Tracheophyta</taxon>
        <taxon>Spermatophyta</taxon>
        <taxon>Magnoliopsida</taxon>
        <taxon>eudicotyledons</taxon>
        <taxon>Gunneridae</taxon>
        <taxon>Pentapetalae</taxon>
        <taxon>rosids</taxon>
        <taxon>fabids</taxon>
        <taxon>Malpighiales</taxon>
        <taxon>Linaceae</taxon>
        <taxon>Linum</taxon>
    </lineage>
</organism>
<dbReference type="EMBL" id="CAMGYJ010000007">
    <property type="protein sequence ID" value="CAI0448874.1"/>
    <property type="molecule type" value="Genomic_DNA"/>
</dbReference>
<dbReference type="GO" id="GO:0003677">
    <property type="term" value="F:DNA binding"/>
    <property type="evidence" value="ECO:0007669"/>
    <property type="project" value="InterPro"/>
</dbReference>
<evidence type="ECO:0000256" key="7">
    <source>
        <dbReference type="SAM" id="MobiDB-lite"/>
    </source>
</evidence>
<dbReference type="GO" id="GO:0008270">
    <property type="term" value="F:zinc ion binding"/>
    <property type="evidence" value="ECO:0007669"/>
    <property type="project" value="UniProtKB-KW"/>
</dbReference>
<feature type="domain" description="PHD-type" evidence="8">
    <location>
        <begin position="991"/>
        <end position="1036"/>
    </location>
</feature>
<dbReference type="Pfam" id="PF00628">
    <property type="entry name" value="PHD"/>
    <property type="match status" value="1"/>
</dbReference>
<dbReference type="InterPro" id="IPR001965">
    <property type="entry name" value="Znf_PHD"/>
</dbReference>
<feature type="region of interest" description="Disordered" evidence="7">
    <location>
        <begin position="1459"/>
        <end position="1482"/>
    </location>
</feature>
<dbReference type="SMART" id="SM00384">
    <property type="entry name" value="AT_hook"/>
    <property type="match status" value="5"/>
</dbReference>
<dbReference type="Pfam" id="PF22970">
    <property type="entry name" value="DUF7028"/>
    <property type="match status" value="1"/>
</dbReference>
<dbReference type="InterPro" id="IPR019787">
    <property type="entry name" value="Znf_PHD-finger"/>
</dbReference>
<comment type="subcellular location">
    <subcellularLocation>
        <location evidence="1">Nucleus</location>
    </subcellularLocation>
</comment>
<reference evidence="9" key="1">
    <citation type="submission" date="2022-08" db="EMBL/GenBank/DDBJ databases">
        <authorList>
            <person name="Gutierrez-Valencia J."/>
        </authorList>
    </citation>
    <scope>NUCLEOTIDE SEQUENCE</scope>
</reference>
<dbReference type="PRINTS" id="PR00929">
    <property type="entry name" value="ATHOOK"/>
</dbReference>
<name>A0AAV0MRV5_9ROSI</name>
<evidence type="ECO:0000256" key="2">
    <source>
        <dbReference type="ARBA" id="ARBA00022723"/>
    </source>
</evidence>
<feature type="compositionally biased region" description="Basic residues" evidence="7">
    <location>
        <begin position="600"/>
        <end position="613"/>
    </location>
</feature>
<feature type="region of interest" description="Disordered" evidence="7">
    <location>
        <begin position="154"/>
        <end position="238"/>
    </location>
</feature>
<dbReference type="SUPFAM" id="SSF57903">
    <property type="entry name" value="FYVE/PHD zinc finger"/>
    <property type="match status" value="1"/>
</dbReference>
<dbReference type="InterPro" id="IPR056511">
    <property type="entry name" value="IDM1_C"/>
</dbReference>
<proteinExistence type="predicted"/>
<keyword evidence="10" id="KW-1185">Reference proteome</keyword>
<dbReference type="Pfam" id="PF23209">
    <property type="entry name" value="IDM1_C"/>
    <property type="match status" value="1"/>
</dbReference>
<feature type="compositionally biased region" description="Basic and acidic residues" evidence="7">
    <location>
        <begin position="590"/>
        <end position="599"/>
    </location>
</feature>
<sequence>MMRDGLRSGSKFFDTTKEDEGLERRRTAEASIQDGIGLKFVDGSSGTHCKLKHSGEEEDLFPDVSVRLERNDQDEECGEQSGAGKDATATRKRGRVVRELEGGDVDDKRKKLKQEDSDCQGRALQSSSLGESEGEKHFAEDGYKSLVLGIGVNGVSDSGTRTFEKTNEDEDLGGRTKPKLNEEFVGTESGSASSQKKRANGKDLDGHLQVPRRVLRSSTMRKPECEKDVAGEQTKVAAVETGPRGVSMCETTTFEVKEQNALEKELDGHCDGKTSERVKDDGLGSKSETNSNEEERGANVANFTSDRDGKLIDSGEEESALIADQNILLERNERSEPRIRECNVHSGMHDIKIVHNADDGREKSEKYGGTSGALVQKTMAKGKDLDGQMQIPGRRVLRSNTTARAVCEEGVGKELNDVSGVEIGANDCNRSEKLTSEVAVELLDEESCFGPPINNENRIKRKRGRPPKVLLEGEIDAPRKRGRPSRVSPAKETDVLRMCGREPKVLFEGETGTTRKRGRPFKVSGSNSMEKIRMKHEKRVEVDALRKRGRPRKLLLTDDCSNNVVSKQVKKGKGNVNHKLGRPPQVWRSDLSERIDVKQGKKGKTSKHRRGRPRKDYGHTIAKTNEDAAFLHGVHQTAGKGLCDNNSDGEKQSTSKEVKYTDEDLEQQKAEPKAGDRGARKLEKQLVRDKIVEMLLGAGWTVEYRPREGRKYNDAVYVNPEGRTHWSVTLAYRVLKEHYDNGGGDYATCKPGFKFTPLSDEELEILRRVVSKVRCDKNKKKKDWRLEKQGLKKSGALSKEKWKKKLNKKRLGSQANPSGKMLKGRKKPNFLSGQGDLVGASDQAREKKHRKTHNTKRYALMVRNTMDLSGSNKGDGYVLYDGKRTVLSWMIELGGVLRFAKVEYSKGSETKTAFTGSITTDGIRCDCCGGTFTVPQFSNHAGGNYFDSYNNTCIEDGRSLLQCQLDSWLKQDEPFRSGFHFVDTSGADPNDDTCGICGDGGDLVCCDGCPSTFHQSCLGVEKFPSGTWHCIYCSCKFCGNACQEGEDNPTAAGPLLECCLCQEKYHTSCVQSKYVQDDDPILSFCGKNCQELNERLQLLLGVKHELEDGFSWTLVRRFDIGSDISLSGISQKVQCNSKVAVALQIMDECFLPMVDHRSGVNLIRNIVYNFGSNFTRLNYGSFLTIILERGDEMVSAASIRIHGNNLAEMPFIGTRYIYRRQGMCRRLLSAIESALHSLNVEKLVIPAISELRETWTGIFGFGPLERSSSPTVRNMNMVVFPGVDMLQKPVLIHHSDGDDVAPVQGLKLNDSDDRRPARFDLNSAYEPNEHVDGIESQSLGLNDTSVARECSDLPHNPSDQSSLDQIGKDPGYVEKNNVNMDHCPPISVDDAGEKNGEVPEPAAVINERRLESKSNLEETVVDLNLTSHEDSNHISAQSMDYGDCGLASEAELSTSKAMHQGSEPGVLSDGIHQPRSPMADNGTSLAAQTETLQVMGTDDDVDNGKLTQCSLEPTCSSSSGHGVGIHLPLVGTVRAMPQR</sequence>
<feature type="region of interest" description="Disordered" evidence="7">
    <location>
        <begin position="639"/>
        <end position="678"/>
    </location>
</feature>
<dbReference type="InterPro" id="IPR011011">
    <property type="entry name" value="Znf_FYVE_PHD"/>
</dbReference>
<keyword evidence="4" id="KW-0862">Zinc</keyword>
<gene>
    <name evidence="9" type="ORF">LITE_LOCUS29968</name>
</gene>
<keyword evidence="3 6" id="KW-0863">Zinc-finger</keyword>
<evidence type="ECO:0000256" key="3">
    <source>
        <dbReference type="ARBA" id="ARBA00022771"/>
    </source>
</evidence>